<feature type="region of interest" description="Disordered" evidence="1">
    <location>
        <begin position="31"/>
        <end position="69"/>
    </location>
</feature>
<organism evidence="2 3">
    <name type="scientific">Aliisedimentitalea scapharcae</name>
    <dbReference type="NCBI Taxonomy" id="1524259"/>
    <lineage>
        <taxon>Bacteria</taxon>
        <taxon>Pseudomonadati</taxon>
        <taxon>Pseudomonadota</taxon>
        <taxon>Alphaproteobacteria</taxon>
        <taxon>Rhodobacterales</taxon>
        <taxon>Roseobacteraceae</taxon>
        <taxon>Aliisedimentitalea</taxon>
    </lineage>
</organism>
<evidence type="ECO:0000256" key="1">
    <source>
        <dbReference type="SAM" id="MobiDB-lite"/>
    </source>
</evidence>
<name>A0ABZ2XT28_9RHOB</name>
<protein>
    <submittedName>
        <fullName evidence="2">Uncharacterized protein</fullName>
    </submittedName>
</protein>
<gene>
    <name evidence="2" type="ORF">QEZ52_18180</name>
</gene>
<evidence type="ECO:0000313" key="2">
    <source>
        <dbReference type="EMBL" id="WZK88509.1"/>
    </source>
</evidence>
<accession>A0ABZ2XT28</accession>
<reference evidence="2 3" key="1">
    <citation type="submission" date="2023-04" db="EMBL/GenBank/DDBJ databases">
        <title>Complete genome sequence of Alisedimentitalea scapharcae.</title>
        <authorList>
            <person name="Rong J.-C."/>
            <person name="Yi M.-L."/>
            <person name="Zhao Q."/>
        </authorList>
    </citation>
    <scope>NUCLEOTIDE SEQUENCE [LARGE SCALE GENOMIC DNA]</scope>
    <source>
        <strain evidence="2 3">KCTC 42119</strain>
    </source>
</reference>
<dbReference type="RefSeq" id="WP_406645892.1">
    <property type="nucleotide sequence ID" value="NZ_CP123584.1"/>
</dbReference>
<proteinExistence type="predicted"/>
<dbReference type="Proteomes" id="UP001623232">
    <property type="component" value="Chromosome"/>
</dbReference>
<dbReference type="EMBL" id="CP123584">
    <property type="protein sequence ID" value="WZK88509.1"/>
    <property type="molecule type" value="Genomic_DNA"/>
</dbReference>
<sequence>MDRSIPLLLIGLVFGGGIGFTIAAGNGITFDGHDHGDPGQHGGSTAQHADATSGNGSGHGSGHNHDEMVSVADDGAAPTLTLAVHKDPAAGWNLNIQTENFRFAPENASTAHVEGEGHAHVYINGVKLGRYYADWLHLSALPKGQVEVKVTLNSNDHKMLAVGATPLSQTLTIEN</sequence>
<keyword evidence="3" id="KW-1185">Reference proteome</keyword>
<evidence type="ECO:0000313" key="3">
    <source>
        <dbReference type="Proteomes" id="UP001623232"/>
    </source>
</evidence>